<dbReference type="InterPro" id="IPR027806">
    <property type="entry name" value="HARBI1_dom"/>
</dbReference>
<dbReference type="InterPro" id="IPR027805">
    <property type="entry name" value="Transposase_HTH_dom"/>
</dbReference>
<organism evidence="5 6">
    <name type="scientific">Leptolyngbya foveolarum</name>
    <dbReference type="NCBI Taxonomy" id="47253"/>
    <lineage>
        <taxon>Bacteria</taxon>
        <taxon>Bacillati</taxon>
        <taxon>Cyanobacteriota</taxon>
        <taxon>Cyanophyceae</taxon>
        <taxon>Leptolyngbyales</taxon>
        <taxon>Leptolyngbyaceae</taxon>
        <taxon>Leptolyngbya group</taxon>
        <taxon>Leptolyngbya</taxon>
    </lineage>
</organism>
<dbReference type="AlphaFoldDB" id="A0A2W4W014"/>
<sequence length="279" mass="31964">NPNEFEALLPSFSAAWDSFVEDTFERANRKRAYGAGRIAYLSSIEDKLLFILFYYRQYPTQEVQGFFFGMSQAQANEWVHRLSGMLNQALGSELQLPERRPARLEAVLLACPSLEFIIDGTERAINRPKDKAKQKLYYSGKKKSHTVKNNLIVERKGKVVYLSGTYEGKRHDKKIADEEGHRFPAGSKLLQDTGYQGYRPDGVTILQPKKKPRVGELTATEKIINRAISSLRVEVEHQIGGVKRCQIVVQKFRNRVENFVDDVMETACGLHNFRLAHRR</sequence>
<dbReference type="EMBL" id="QBMC01000149">
    <property type="protein sequence ID" value="PZO12428.1"/>
    <property type="molecule type" value="Genomic_DNA"/>
</dbReference>
<comment type="cofactor">
    <cofactor evidence="1">
        <name>a divalent metal cation</name>
        <dbReference type="ChEBI" id="CHEBI:60240"/>
    </cofactor>
</comment>
<feature type="domain" description="Transposase Helix-turn-helix" evidence="4">
    <location>
        <begin position="41"/>
        <end position="90"/>
    </location>
</feature>
<dbReference type="Pfam" id="PF13359">
    <property type="entry name" value="DDE_Tnp_4"/>
    <property type="match status" value="1"/>
</dbReference>
<comment type="caution">
    <text evidence="5">The sequence shown here is derived from an EMBL/GenBank/DDBJ whole genome shotgun (WGS) entry which is preliminary data.</text>
</comment>
<evidence type="ECO:0000259" key="3">
    <source>
        <dbReference type="Pfam" id="PF13359"/>
    </source>
</evidence>
<dbReference type="GO" id="GO:0046872">
    <property type="term" value="F:metal ion binding"/>
    <property type="evidence" value="ECO:0007669"/>
    <property type="project" value="UniProtKB-KW"/>
</dbReference>
<proteinExistence type="predicted"/>
<reference evidence="6" key="1">
    <citation type="submission" date="2018-04" db="EMBL/GenBank/DDBJ databases">
        <authorList>
            <person name="Cornet L."/>
        </authorList>
    </citation>
    <scope>NUCLEOTIDE SEQUENCE [LARGE SCALE GENOMIC DNA]</scope>
</reference>
<evidence type="ECO:0000259" key="4">
    <source>
        <dbReference type="Pfam" id="PF13613"/>
    </source>
</evidence>
<evidence type="ECO:0000256" key="2">
    <source>
        <dbReference type="ARBA" id="ARBA00022723"/>
    </source>
</evidence>
<keyword evidence="2" id="KW-0479">Metal-binding</keyword>
<feature type="domain" description="DDE Tnp4" evidence="3">
    <location>
        <begin position="118"/>
        <end position="272"/>
    </location>
</feature>
<evidence type="ECO:0000313" key="5">
    <source>
        <dbReference type="EMBL" id="PZO12428.1"/>
    </source>
</evidence>
<protein>
    <submittedName>
        <fullName evidence="5">Transposase</fullName>
    </submittedName>
</protein>
<name>A0A2W4W014_9CYAN</name>
<dbReference type="Pfam" id="PF13613">
    <property type="entry name" value="HTH_Tnp_4"/>
    <property type="match status" value="1"/>
</dbReference>
<dbReference type="PANTHER" id="PTHR23080">
    <property type="entry name" value="THAP DOMAIN PROTEIN"/>
    <property type="match status" value="1"/>
</dbReference>
<accession>A0A2W4W014</accession>
<evidence type="ECO:0000313" key="6">
    <source>
        <dbReference type="Proteomes" id="UP000249354"/>
    </source>
</evidence>
<feature type="non-terminal residue" evidence="5">
    <location>
        <position position="1"/>
    </location>
</feature>
<evidence type="ECO:0000256" key="1">
    <source>
        <dbReference type="ARBA" id="ARBA00001968"/>
    </source>
</evidence>
<gene>
    <name evidence="5" type="ORF">DCF25_17640</name>
</gene>
<dbReference type="Proteomes" id="UP000249354">
    <property type="component" value="Unassembled WGS sequence"/>
</dbReference>
<reference evidence="5 6" key="2">
    <citation type="submission" date="2018-06" db="EMBL/GenBank/DDBJ databases">
        <title>Metagenomic assembly of (sub)arctic Cyanobacteria and their associated microbiome from non-axenic cultures.</title>
        <authorList>
            <person name="Baurain D."/>
        </authorList>
    </citation>
    <scope>NUCLEOTIDE SEQUENCE [LARGE SCALE GENOMIC DNA]</scope>
    <source>
        <strain evidence="5">ULC129bin1</strain>
    </source>
</reference>